<evidence type="ECO:0000259" key="3">
    <source>
        <dbReference type="PROSITE" id="PS50279"/>
    </source>
</evidence>
<dbReference type="Pfam" id="PF00014">
    <property type="entry name" value="Kunitz_BPTI"/>
    <property type="match status" value="2"/>
</dbReference>
<dbReference type="SUPFAM" id="SSF57362">
    <property type="entry name" value="BPTI-like"/>
    <property type="match status" value="2"/>
</dbReference>
<evidence type="ECO:0000313" key="4">
    <source>
        <dbReference type="Ensembl" id="ENSPKIP00000034065.1"/>
    </source>
</evidence>
<dbReference type="PROSITE" id="PS00280">
    <property type="entry name" value="BPTI_KUNITZ_1"/>
    <property type="match status" value="1"/>
</dbReference>
<dbReference type="InterPro" id="IPR050098">
    <property type="entry name" value="TFPI/VKTCI-like"/>
</dbReference>
<dbReference type="PROSITE" id="PS50279">
    <property type="entry name" value="BPTI_KUNITZ_2"/>
    <property type="match status" value="2"/>
</dbReference>
<dbReference type="PRINTS" id="PR00759">
    <property type="entry name" value="BASICPTASE"/>
</dbReference>
<proteinExistence type="predicted"/>
<feature type="chain" id="PRO_5017277738" description="BPTI/Kunitz inhibitor domain-containing protein" evidence="2">
    <location>
        <begin position="31"/>
        <end position="220"/>
    </location>
</feature>
<dbReference type="GO" id="GO:0004867">
    <property type="term" value="F:serine-type endopeptidase inhibitor activity"/>
    <property type="evidence" value="ECO:0007669"/>
    <property type="project" value="InterPro"/>
</dbReference>
<dbReference type="FunFam" id="4.10.410.10:FF:000020">
    <property type="entry name" value="Collagen, type VI, alpha 3"/>
    <property type="match status" value="1"/>
</dbReference>
<feature type="domain" description="BPTI/Kunitz inhibitor" evidence="3">
    <location>
        <begin position="22"/>
        <end position="67"/>
    </location>
</feature>
<dbReference type="Gene3D" id="4.10.410.10">
    <property type="entry name" value="Pancreatic trypsin inhibitor Kunitz domain"/>
    <property type="match status" value="2"/>
</dbReference>
<dbReference type="InterPro" id="IPR002223">
    <property type="entry name" value="Kunitz_BPTI"/>
</dbReference>
<dbReference type="Ensembl" id="ENSPKIT00000014964.1">
    <property type="protein sequence ID" value="ENSPKIP00000034065.1"/>
    <property type="gene ID" value="ENSPKIG00000013536.1"/>
</dbReference>
<dbReference type="GO" id="GO:0005615">
    <property type="term" value="C:extracellular space"/>
    <property type="evidence" value="ECO:0007669"/>
    <property type="project" value="TreeGrafter"/>
</dbReference>
<dbReference type="GeneTree" id="ENSGT00940000171532"/>
<organism evidence="4 5">
    <name type="scientific">Paramormyrops kingsleyae</name>
    <dbReference type="NCBI Taxonomy" id="1676925"/>
    <lineage>
        <taxon>Eukaryota</taxon>
        <taxon>Metazoa</taxon>
        <taxon>Chordata</taxon>
        <taxon>Craniata</taxon>
        <taxon>Vertebrata</taxon>
        <taxon>Euteleostomi</taxon>
        <taxon>Actinopterygii</taxon>
        <taxon>Neopterygii</taxon>
        <taxon>Teleostei</taxon>
        <taxon>Osteoglossocephala</taxon>
        <taxon>Osteoglossomorpha</taxon>
        <taxon>Osteoglossiformes</taxon>
        <taxon>Mormyridae</taxon>
        <taxon>Paramormyrops</taxon>
    </lineage>
</organism>
<dbReference type="AlphaFoldDB" id="A0A3B3SUN5"/>
<evidence type="ECO:0000256" key="1">
    <source>
        <dbReference type="ARBA" id="ARBA00023157"/>
    </source>
</evidence>
<keyword evidence="2" id="KW-0732">Signal</keyword>
<dbReference type="PANTHER" id="PTHR10083:SF374">
    <property type="entry name" value="BPTI_KUNITZ INHIBITOR DOMAIN-CONTAINING PROTEIN"/>
    <property type="match status" value="1"/>
</dbReference>
<accession>A0A3B3SUN5</accession>
<keyword evidence="5" id="KW-1185">Reference proteome</keyword>
<feature type="domain" description="BPTI/Kunitz inhibitor" evidence="3">
    <location>
        <begin position="125"/>
        <end position="181"/>
    </location>
</feature>
<evidence type="ECO:0000256" key="2">
    <source>
        <dbReference type="SAM" id="SignalP"/>
    </source>
</evidence>
<evidence type="ECO:0000313" key="5">
    <source>
        <dbReference type="Proteomes" id="UP000261540"/>
    </source>
</evidence>
<feature type="signal peptide" evidence="2">
    <location>
        <begin position="1"/>
        <end position="30"/>
    </location>
</feature>
<keyword evidence="1" id="KW-1015">Disulfide bond</keyword>
<dbReference type="InterPro" id="IPR036880">
    <property type="entry name" value="Kunitz_BPTI_sf"/>
</dbReference>
<reference evidence="4" key="2">
    <citation type="submission" date="2025-09" db="UniProtKB">
        <authorList>
            <consortium name="Ensembl"/>
        </authorList>
    </citation>
    <scope>IDENTIFICATION</scope>
</reference>
<sequence>VRPEGFCMFCCRWMTVALLFACSLPMETGGCQNYTLKWYFDSSKKECSRFWFGGCDGNDNKFESWEKTHSCLLLSKAQPCTAELSHGNTGCFSFIHSHYLSVPKSHTYVALKKDTFAVKSLRLLCFQVNDIPVLCFQANDKSSAIQWFYNRQVKRCAVFWYGGCDGNGNRFPTQAACRQLCVAQSECDIQKRPTFASINTSVVVLYVSPDNEGDDQRGCL</sequence>
<dbReference type="STRING" id="1676925.ENSPKIP00000034065"/>
<dbReference type="SMART" id="SM00131">
    <property type="entry name" value="KU"/>
    <property type="match status" value="2"/>
</dbReference>
<dbReference type="InterPro" id="IPR020901">
    <property type="entry name" value="Prtase_inh_Kunz-CS"/>
</dbReference>
<dbReference type="Proteomes" id="UP000261540">
    <property type="component" value="Unplaced"/>
</dbReference>
<reference evidence="4" key="1">
    <citation type="submission" date="2025-08" db="UniProtKB">
        <authorList>
            <consortium name="Ensembl"/>
        </authorList>
    </citation>
    <scope>IDENTIFICATION</scope>
</reference>
<dbReference type="PANTHER" id="PTHR10083">
    <property type="entry name" value="KUNITZ-TYPE PROTEASE INHIBITOR-RELATED"/>
    <property type="match status" value="1"/>
</dbReference>
<name>A0A3B3SUN5_9TELE</name>
<protein>
    <recommendedName>
        <fullName evidence="3">BPTI/Kunitz inhibitor domain-containing protein</fullName>
    </recommendedName>
</protein>